<proteinExistence type="predicted"/>
<dbReference type="AlphaFoldDB" id="A0A4R5PKF0"/>
<dbReference type="InterPro" id="IPR011604">
    <property type="entry name" value="PDDEXK-like_dom_sf"/>
</dbReference>
<dbReference type="Gene3D" id="3.90.320.10">
    <property type="match status" value="1"/>
</dbReference>
<evidence type="ECO:0000313" key="1">
    <source>
        <dbReference type="EMBL" id="TDH35694.1"/>
    </source>
</evidence>
<dbReference type="Proteomes" id="UP000295131">
    <property type="component" value="Unassembled WGS sequence"/>
</dbReference>
<dbReference type="RefSeq" id="WP_133284394.1">
    <property type="nucleotide sequence ID" value="NZ_SMSI01000002.1"/>
</dbReference>
<sequence length="309" mass="34483">MAPIPKAEARTVSAIYAAYEAANRHYDSLGISVGEIGNPCDRALWYGLRWASQPETIEGRKLSIFRTGDRWEEVLTDDLERIGVDVYGSQERIRLLGGHVRGKIDGRAIGVPEAPKTEHLCEFKSSNDAGFKEIVKKGCKEAKPLHYGQVQLGMHMFGLTRALYLVVNKNDDARYAERIEYDIDYCARILARAQRIIDAPEPPSGISKDPEFFGCMFCKHKPVCHDKATPRHTCRVCIHATPEPGGDAHWSCARWAKPLSIDEQKSGCPAHLTIPALIHGEQIDVNEENESITYRMPNGEIWVDGATNA</sequence>
<dbReference type="OrthoDB" id="1982at2"/>
<reference evidence="1 2" key="1">
    <citation type="journal article" date="2013" name="Int. J. Syst. Evol. Microbiol.">
        <title>Hoeflea suaedae sp. nov., an endophytic bacterium isolated from the root of the halophyte Suaeda maritima.</title>
        <authorList>
            <person name="Chung E.J."/>
            <person name="Park J.A."/>
            <person name="Pramanik P."/>
            <person name="Bibi F."/>
            <person name="Jeon C.O."/>
            <person name="Chung Y.R."/>
        </authorList>
    </citation>
    <scope>NUCLEOTIDE SEQUENCE [LARGE SCALE GENOMIC DNA]</scope>
    <source>
        <strain evidence="1 2">YC6898</strain>
    </source>
</reference>
<protein>
    <submittedName>
        <fullName evidence="1">Oxidoreductase</fullName>
    </submittedName>
</protein>
<name>A0A4R5PKF0_9HYPH</name>
<organism evidence="1 2">
    <name type="scientific">Pseudohoeflea suaedae</name>
    <dbReference type="NCBI Taxonomy" id="877384"/>
    <lineage>
        <taxon>Bacteria</taxon>
        <taxon>Pseudomonadati</taxon>
        <taxon>Pseudomonadota</taxon>
        <taxon>Alphaproteobacteria</taxon>
        <taxon>Hyphomicrobiales</taxon>
        <taxon>Rhizobiaceae</taxon>
        <taxon>Pseudohoeflea</taxon>
    </lineage>
</organism>
<accession>A0A4R5PKF0</accession>
<keyword evidence="2" id="KW-1185">Reference proteome</keyword>
<dbReference type="EMBL" id="SMSI01000002">
    <property type="protein sequence ID" value="TDH35694.1"/>
    <property type="molecule type" value="Genomic_DNA"/>
</dbReference>
<gene>
    <name evidence="1" type="ORF">E2A64_10155</name>
</gene>
<comment type="caution">
    <text evidence="1">The sequence shown here is derived from an EMBL/GenBank/DDBJ whole genome shotgun (WGS) entry which is preliminary data.</text>
</comment>
<evidence type="ECO:0000313" key="2">
    <source>
        <dbReference type="Proteomes" id="UP000295131"/>
    </source>
</evidence>